<name>A0A0V1JRQ8_TRIPS</name>
<reference evidence="14 15" key="1">
    <citation type="submission" date="2015-01" db="EMBL/GenBank/DDBJ databases">
        <title>Evolution of Trichinella species and genotypes.</title>
        <authorList>
            <person name="Korhonen P.K."/>
            <person name="Edoardo P."/>
            <person name="Giuseppe L.R."/>
            <person name="Gasser R.B."/>
        </authorList>
    </citation>
    <scope>NUCLEOTIDE SEQUENCE [LARGE SCALE GENOMIC DNA]</scope>
    <source>
        <strain evidence="14">ISS176</strain>
    </source>
</reference>
<evidence type="ECO:0000256" key="4">
    <source>
        <dbReference type="ARBA" id="ARBA00022741"/>
    </source>
</evidence>
<dbReference type="PROSITE" id="PS00152">
    <property type="entry name" value="ATPASE_ALPHA_BETA"/>
    <property type="match status" value="1"/>
</dbReference>
<dbReference type="GO" id="GO:0042776">
    <property type="term" value="P:proton motive force-driven mitochondrial ATP synthesis"/>
    <property type="evidence" value="ECO:0007669"/>
    <property type="project" value="TreeGrafter"/>
</dbReference>
<dbReference type="InterPro" id="IPR050053">
    <property type="entry name" value="ATPase_alpha/beta_chains"/>
</dbReference>
<comment type="subunit">
    <text evidence="12">F-type ATPases have 2 components, CF(1) - the catalytic core - and CF(0) - the membrane proton channel. CF(1) and CF(0) have multiple subunits.</text>
</comment>
<dbReference type="HAMAP" id="MF_01347">
    <property type="entry name" value="ATP_synth_beta_bact"/>
    <property type="match status" value="1"/>
</dbReference>
<dbReference type="Gene3D" id="2.40.10.170">
    <property type="match status" value="1"/>
</dbReference>
<evidence type="ECO:0000313" key="15">
    <source>
        <dbReference type="Proteomes" id="UP000054826"/>
    </source>
</evidence>
<evidence type="ECO:0000256" key="2">
    <source>
        <dbReference type="ARBA" id="ARBA00008936"/>
    </source>
</evidence>
<evidence type="ECO:0000256" key="5">
    <source>
        <dbReference type="ARBA" id="ARBA00022781"/>
    </source>
</evidence>
<evidence type="ECO:0000256" key="11">
    <source>
        <dbReference type="ARBA" id="ARBA00023310"/>
    </source>
</evidence>
<dbReference type="InterPro" id="IPR004100">
    <property type="entry name" value="ATPase_F1/V1/A1_a/bsu_N"/>
</dbReference>
<comment type="subcellular location">
    <subcellularLocation>
        <location evidence="1">Membrane</location>
    </subcellularLocation>
</comment>
<dbReference type="CDD" id="cd01133">
    <property type="entry name" value="F1-ATPase_beta_CD"/>
    <property type="match status" value="1"/>
</dbReference>
<dbReference type="GO" id="GO:0005524">
    <property type="term" value="F:ATP binding"/>
    <property type="evidence" value="ECO:0007669"/>
    <property type="project" value="UniProtKB-KW"/>
</dbReference>
<sequence length="555" mass="59949">MSLSTLRSVNRCLVARIFKFSGFNGCGFVKLNGKSFSNALQRNYAASAAAQPQGVSSATPKSKSAVGKITAVIGAVVDVHFEEGLPPILNALEVQDHKPRLVLEVAQHLGENVVRTIAMDGTEGLVRGQEVVDSGSPIKIPVGPGTLGRIMNVIGEPIDERGPITTTRFASIHQDAPEFVEMSVAQEILTTGIKVVDLLAPYAKGGKIGLFGGAGVGKTVLIMELINNVAKAHGGYSVFAGVGERTREGNDLYNEMIETKVIDLKGDTSKVALVYGQMNEPPGARARVALTGLTVAEYFRDVEGQDVLLFIDNIFRFTQAGSEVSALLGRIPSAVGYQPTLATDMGSMQERITTTKKGSITSVQVNSVYIAFPGFNFMLLFFSKKAIYVPADDLTDPAPATTFAHLDATTVLSRGIAELGIYPAVDPLDSTSRIMDPNIVGERHYNVARGVQKILQNYKSLQDIIAILGMDELSEDDKLTVSRARKIERFLSQPFQVAEVFTGTPGKFVSLEETIHGFELILKGEMDQYPEIAFYMVGNIEEVVEKAARLAEEQK</sequence>
<keyword evidence="4 12" id="KW-0547">Nucleotide-binding</keyword>
<evidence type="ECO:0000256" key="7">
    <source>
        <dbReference type="ARBA" id="ARBA00022967"/>
    </source>
</evidence>
<gene>
    <name evidence="14" type="ORF">T4C_2155</name>
</gene>
<dbReference type="Pfam" id="PF00006">
    <property type="entry name" value="ATP-synt_ab"/>
    <property type="match status" value="2"/>
</dbReference>
<dbReference type="PANTHER" id="PTHR15184">
    <property type="entry name" value="ATP SYNTHASE"/>
    <property type="match status" value="1"/>
</dbReference>
<protein>
    <recommendedName>
        <fullName evidence="12">ATP synthase subunit beta</fullName>
        <ecNumber evidence="12">7.1.2.2</ecNumber>
    </recommendedName>
</protein>
<dbReference type="GO" id="GO:0046933">
    <property type="term" value="F:proton-transporting ATP synthase activity, rotational mechanism"/>
    <property type="evidence" value="ECO:0007669"/>
    <property type="project" value="InterPro"/>
</dbReference>
<keyword evidence="10 12" id="KW-0139">CF(1)</keyword>
<dbReference type="SUPFAM" id="SSF50615">
    <property type="entry name" value="N-terminal domain of alpha and beta subunits of F1 ATP synthase"/>
    <property type="match status" value="1"/>
</dbReference>
<keyword evidence="11 12" id="KW-0066">ATP synthesis</keyword>
<comment type="caution">
    <text evidence="14">The sequence shown here is derived from an EMBL/GenBank/DDBJ whole genome shotgun (WGS) entry which is preliminary data.</text>
</comment>
<evidence type="ECO:0000256" key="6">
    <source>
        <dbReference type="ARBA" id="ARBA00022840"/>
    </source>
</evidence>
<keyword evidence="7" id="KW-1278">Translocase</keyword>
<dbReference type="PIRSF" id="PIRSF039072">
    <property type="entry name" value="ATPase_subunit_beta"/>
    <property type="match status" value="1"/>
</dbReference>
<dbReference type="EC" id="7.1.2.2" evidence="12"/>
<dbReference type="InterPro" id="IPR003593">
    <property type="entry name" value="AAA+_ATPase"/>
</dbReference>
<dbReference type="GO" id="GO:0045259">
    <property type="term" value="C:proton-transporting ATP synthase complex"/>
    <property type="evidence" value="ECO:0007669"/>
    <property type="project" value="UniProtKB-KW"/>
</dbReference>
<dbReference type="Proteomes" id="UP000054826">
    <property type="component" value="Unassembled WGS sequence"/>
</dbReference>
<evidence type="ECO:0000313" key="14">
    <source>
        <dbReference type="EMBL" id="KRZ37634.1"/>
    </source>
</evidence>
<evidence type="ECO:0000259" key="13">
    <source>
        <dbReference type="SMART" id="SM00382"/>
    </source>
</evidence>
<dbReference type="SMART" id="SM00382">
    <property type="entry name" value="AAA"/>
    <property type="match status" value="1"/>
</dbReference>
<evidence type="ECO:0000256" key="3">
    <source>
        <dbReference type="ARBA" id="ARBA00022448"/>
    </source>
</evidence>
<dbReference type="NCBIfam" id="TIGR01039">
    <property type="entry name" value="atpD"/>
    <property type="match status" value="1"/>
</dbReference>
<dbReference type="InterPro" id="IPR005722">
    <property type="entry name" value="ATP_synth_F1_bsu"/>
</dbReference>
<dbReference type="InterPro" id="IPR027417">
    <property type="entry name" value="P-loop_NTPase"/>
</dbReference>
<dbReference type="InterPro" id="IPR024034">
    <property type="entry name" value="ATPase_F1/V1_b/a_C"/>
</dbReference>
<evidence type="ECO:0000256" key="1">
    <source>
        <dbReference type="ARBA" id="ARBA00004370"/>
    </source>
</evidence>
<dbReference type="Pfam" id="PF22919">
    <property type="entry name" value="ATP-synt_VA_C"/>
    <property type="match status" value="1"/>
</dbReference>
<keyword evidence="5" id="KW-0375">Hydrogen ion transport</keyword>
<organism evidence="14 15">
    <name type="scientific">Trichinella pseudospiralis</name>
    <name type="common">Parasitic roundworm</name>
    <dbReference type="NCBI Taxonomy" id="6337"/>
    <lineage>
        <taxon>Eukaryota</taxon>
        <taxon>Metazoa</taxon>
        <taxon>Ecdysozoa</taxon>
        <taxon>Nematoda</taxon>
        <taxon>Enoplea</taxon>
        <taxon>Dorylaimia</taxon>
        <taxon>Trichinellida</taxon>
        <taxon>Trichinellidae</taxon>
        <taxon>Trichinella</taxon>
    </lineage>
</organism>
<dbReference type="FunFam" id="2.40.10.170:FF:000004">
    <property type="entry name" value="ATP synthase subunit beta"/>
    <property type="match status" value="1"/>
</dbReference>
<dbReference type="SUPFAM" id="SSF47917">
    <property type="entry name" value="C-terminal domain of alpha and beta subunits of F1 ATP synthase"/>
    <property type="match status" value="1"/>
</dbReference>
<dbReference type="CDD" id="cd18110">
    <property type="entry name" value="ATP-synt_F1_beta_C"/>
    <property type="match status" value="1"/>
</dbReference>
<comment type="function">
    <text evidence="12">Produces ATP from ADP in the presence of a proton gradient across the membrane.</text>
</comment>
<dbReference type="InterPro" id="IPR020003">
    <property type="entry name" value="ATPase_a/bsu_AS"/>
</dbReference>
<dbReference type="EMBL" id="JYDV01000056">
    <property type="protein sequence ID" value="KRZ37634.1"/>
    <property type="molecule type" value="Genomic_DNA"/>
</dbReference>
<accession>A0A0V1JRQ8</accession>
<dbReference type="Gene3D" id="1.10.1140.10">
    <property type="entry name" value="Bovine Mitochondrial F1-atpase, Atp Synthase Beta Chain, Chain D, domain 3"/>
    <property type="match status" value="1"/>
</dbReference>
<dbReference type="InterPro" id="IPR036121">
    <property type="entry name" value="ATPase_F1/V1/A1_a/bsu_N_sf"/>
</dbReference>
<proteinExistence type="inferred from homology"/>
<dbReference type="AlphaFoldDB" id="A0A0V1JRQ8"/>
<dbReference type="Gene3D" id="3.40.50.300">
    <property type="entry name" value="P-loop containing nucleotide triphosphate hydrolases"/>
    <property type="match status" value="2"/>
</dbReference>
<keyword evidence="8" id="KW-0406">Ion transport</keyword>
<dbReference type="CDD" id="cd18115">
    <property type="entry name" value="ATP-synt_F1_beta_N"/>
    <property type="match status" value="1"/>
</dbReference>
<keyword evidence="9" id="KW-0472">Membrane</keyword>
<dbReference type="FunFam" id="1.10.1140.10:FF:000001">
    <property type="entry name" value="ATP synthase subunit beta"/>
    <property type="match status" value="1"/>
</dbReference>
<dbReference type="GO" id="GO:0005739">
    <property type="term" value="C:mitochondrion"/>
    <property type="evidence" value="ECO:0007669"/>
    <property type="project" value="GOC"/>
</dbReference>
<dbReference type="FunFam" id="3.40.50.300:FF:004189">
    <property type="entry name" value="AGAP012081-PA"/>
    <property type="match status" value="1"/>
</dbReference>
<keyword evidence="6 12" id="KW-0067">ATP-binding</keyword>
<evidence type="ECO:0000256" key="10">
    <source>
        <dbReference type="ARBA" id="ARBA00023196"/>
    </source>
</evidence>
<evidence type="ECO:0000256" key="9">
    <source>
        <dbReference type="ARBA" id="ARBA00023136"/>
    </source>
</evidence>
<dbReference type="InterPro" id="IPR055190">
    <property type="entry name" value="ATP-synt_VA_C"/>
</dbReference>
<comment type="catalytic activity">
    <reaction evidence="12">
        <text>ATP + H2O + 4 H(+)(in) = ADP + phosphate + 5 H(+)(out)</text>
        <dbReference type="Rhea" id="RHEA:57720"/>
        <dbReference type="ChEBI" id="CHEBI:15377"/>
        <dbReference type="ChEBI" id="CHEBI:15378"/>
        <dbReference type="ChEBI" id="CHEBI:30616"/>
        <dbReference type="ChEBI" id="CHEBI:43474"/>
        <dbReference type="ChEBI" id="CHEBI:456216"/>
        <dbReference type="EC" id="7.1.2.2"/>
    </reaction>
</comment>
<dbReference type="Pfam" id="PF02874">
    <property type="entry name" value="ATP-synt_ab_N"/>
    <property type="match status" value="1"/>
</dbReference>
<dbReference type="PANTHER" id="PTHR15184:SF71">
    <property type="entry name" value="ATP SYNTHASE SUBUNIT BETA, MITOCHONDRIAL"/>
    <property type="match status" value="1"/>
</dbReference>
<evidence type="ECO:0000256" key="8">
    <source>
        <dbReference type="ARBA" id="ARBA00023065"/>
    </source>
</evidence>
<dbReference type="SUPFAM" id="SSF52540">
    <property type="entry name" value="P-loop containing nucleoside triphosphate hydrolases"/>
    <property type="match status" value="1"/>
</dbReference>
<dbReference type="InterPro" id="IPR000194">
    <property type="entry name" value="ATPase_F1/V1/A1_a/bsu_nucl-bd"/>
</dbReference>
<evidence type="ECO:0000256" key="12">
    <source>
        <dbReference type="RuleBase" id="RU003553"/>
    </source>
</evidence>
<comment type="similarity">
    <text evidence="2">Belongs to the ATPase alpha/beta chains family.</text>
</comment>
<keyword evidence="3" id="KW-0813">Transport</keyword>
<feature type="domain" description="AAA+ ATPase" evidence="13">
    <location>
        <begin position="204"/>
        <end position="495"/>
    </location>
</feature>